<dbReference type="RefSeq" id="WP_203376217.1">
    <property type="nucleotide sequence ID" value="NZ_JAENHP010000003.1"/>
</dbReference>
<dbReference type="InterPro" id="IPR017080">
    <property type="entry name" value="UCP036990_CBS_BON"/>
</dbReference>
<dbReference type="PROSITE" id="PS50914">
    <property type="entry name" value="BON"/>
    <property type="match status" value="1"/>
</dbReference>
<dbReference type="CDD" id="cd04586">
    <property type="entry name" value="CBS_pair_BON_assoc"/>
    <property type="match status" value="1"/>
</dbReference>
<dbReference type="PANTHER" id="PTHR43080">
    <property type="entry name" value="CBS DOMAIN-CONTAINING PROTEIN CBSX3, MITOCHONDRIAL"/>
    <property type="match status" value="1"/>
</dbReference>
<reference evidence="5 6" key="1">
    <citation type="submission" date="2021-01" db="EMBL/GenBank/DDBJ databases">
        <title>Actinoplanes sp. nov. LDG1-06 isolated from lichen.</title>
        <authorList>
            <person name="Saeng-In P."/>
            <person name="Phongsopitanun W."/>
            <person name="Kanchanasin P."/>
            <person name="Yuki M."/>
            <person name="Kudo T."/>
            <person name="Ohkuma M."/>
            <person name="Tanasupawat S."/>
        </authorList>
    </citation>
    <scope>NUCLEOTIDE SEQUENCE [LARGE SCALE GENOMIC DNA]</scope>
    <source>
        <strain evidence="5 6">LDG1-06</strain>
    </source>
</reference>
<protein>
    <submittedName>
        <fullName evidence="5">CBS domain-containing protein</fullName>
    </submittedName>
</protein>
<dbReference type="EMBL" id="JAENHP010000003">
    <property type="protein sequence ID" value="MBM2616318.1"/>
    <property type="molecule type" value="Genomic_DNA"/>
</dbReference>
<dbReference type="PANTHER" id="PTHR43080:SF29">
    <property type="entry name" value="OS02G0818000 PROTEIN"/>
    <property type="match status" value="1"/>
</dbReference>
<dbReference type="PROSITE" id="PS51371">
    <property type="entry name" value="CBS"/>
    <property type="match status" value="2"/>
</dbReference>
<dbReference type="Gene3D" id="3.30.1340.30">
    <property type="match status" value="1"/>
</dbReference>
<dbReference type="Pfam" id="PF00571">
    <property type="entry name" value="CBS"/>
    <property type="match status" value="2"/>
</dbReference>
<comment type="caution">
    <text evidence="5">The sequence shown here is derived from an EMBL/GenBank/DDBJ whole genome shotgun (WGS) entry which is preliminary data.</text>
</comment>
<accession>A0ABS2A914</accession>
<dbReference type="SUPFAM" id="SSF54631">
    <property type="entry name" value="CBS-domain pair"/>
    <property type="match status" value="1"/>
</dbReference>
<evidence type="ECO:0000313" key="6">
    <source>
        <dbReference type="Proteomes" id="UP000632138"/>
    </source>
</evidence>
<feature type="domain" description="CBS" evidence="4">
    <location>
        <begin position="92"/>
        <end position="148"/>
    </location>
</feature>
<dbReference type="SMART" id="SM00116">
    <property type="entry name" value="CBS"/>
    <property type="match status" value="2"/>
</dbReference>
<dbReference type="Gene3D" id="3.10.580.10">
    <property type="entry name" value="CBS-domain"/>
    <property type="match status" value="1"/>
</dbReference>
<proteinExistence type="predicted"/>
<evidence type="ECO:0000259" key="3">
    <source>
        <dbReference type="PROSITE" id="PS50914"/>
    </source>
</evidence>
<dbReference type="Pfam" id="PF04972">
    <property type="entry name" value="BON"/>
    <property type="match status" value="1"/>
</dbReference>
<dbReference type="InterPro" id="IPR051257">
    <property type="entry name" value="Diverse_CBS-Domain"/>
</dbReference>
<dbReference type="PIRSF" id="PIRSF036990">
    <property type="entry name" value="UCP036990_CBS_BON"/>
    <property type="match status" value="1"/>
</dbReference>
<keyword evidence="6" id="KW-1185">Reference proteome</keyword>
<evidence type="ECO:0000313" key="5">
    <source>
        <dbReference type="EMBL" id="MBM2616318.1"/>
    </source>
</evidence>
<dbReference type="InterPro" id="IPR007055">
    <property type="entry name" value="BON_dom"/>
</dbReference>
<feature type="domain" description="BON" evidence="3">
    <location>
        <begin position="145"/>
        <end position="214"/>
    </location>
</feature>
<evidence type="ECO:0000256" key="2">
    <source>
        <dbReference type="PROSITE-ProRule" id="PRU00703"/>
    </source>
</evidence>
<gene>
    <name evidence="5" type="ORF">JIG36_12200</name>
</gene>
<dbReference type="InterPro" id="IPR046342">
    <property type="entry name" value="CBS_dom_sf"/>
</dbReference>
<feature type="domain" description="CBS" evidence="4">
    <location>
        <begin position="10"/>
        <end position="66"/>
    </location>
</feature>
<dbReference type="Proteomes" id="UP000632138">
    <property type="component" value="Unassembled WGS sequence"/>
</dbReference>
<keyword evidence="1 2" id="KW-0129">CBS domain</keyword>
<evidence type="ECO:0000259" key="4">
    <source>
        <dbReference type="PROSITE" id="PS51371"/>
    </source>
</evidence>
<dbReference type="InterPro" id="IPR000644">
    <property type="entry name" value="CBS_dom"/>
</dbReference>
<name>A0ABS2A914_9ACTN</name>
<sequence>MRTWIVDDVMTTEVVTAGPSASYRELVDLLAGHRVSAVPVTDEGHHVIGVVSETDLLRKIEYGGDEDPRLFEGRRRRGGRARALADTADGLMSSPPVVVMLGTPIATVARMMDAEEVKRLPVVDDADRLAGIVTRGDLLRVHLRPDSEIGADVRSEVFQALLAGRLEAVSIDVQKGVVTVAGHADRWSTTDLVERMTRQVPGVVRVVDELDFDYDDRQILVPARLYGEA</sequence>
<evidence type="ECO:0000256" key="1">
    <source>
        <dbReference type="ARBA" id="ARBA00023122"/>
    </source>
</evidence>
<organism evidence="5 6">
    <name type="scientific">Paractinoplanes ovalisporus</name>
    <dbReference type="NCBI Taxonomy" id="2810368"/>
    <lineage>
        <taxon>Bacteria</taxon>
        <taxon>Bacillati</taxon>
        <taxon>Actinomycetota</taxon>
        <taxon>Actinomycetes</taxon>
        <taxon>Micromonosporales</taxon>
        <taxon>Micromonosporaceae</taxon>
        <taxon>Paractinoplanes</taxon>
    </lineage>
</organism>